<dbReference type="Proteomes" id="UP000185151">
    <property type="component" value="Unassembled WGS sequence"/>
</dbReference>
<proteinExistence type="inferred from homology"/>
<dbReference type="PROSITE" id="PS00949">
    <property type="entry name" value="AUTOINDUCER_SYNTH_1"/>
    <property type="match status" value="1"/>
</dbReference>
<evidence type="ECO:0000256" key="5">
    <source>
        <dbReference type="ARBA" id="ARBA00022929"/>
    </source>
</evidence>
<evidence type="ECO:0000256" key="7">
    <source>
        <dbReference type="PROSITE-ProRule" id="PRU00533"/>
    </source>
</evidence>
<keyword evidence="3 8" id="KW-0808">Transferase</keyword>
<dbReference type="PRINTS" id="PR01549">
    <property type="entry name" value="AUTOINDCRSYN"/>
</dbReference>
<dbReference type="InterPro" id="IPR016181">
    <property type="entry name" value="Acyl_CoA_acyltransferase"/>
</dbReference>
<evidence type="ECO:0000256" key="8">
    <source>
        <dbReference type="RuleBase" id="RU361135"/>
    </source>
</evidence>
<keyword evidence="2 7" id="KW-0673">Quorum sensing</keyword>
<dbReference type="AlphaFoldDB" id="A0A1N6HW70"/>
<dbReference type="GO" id="GO:0009372">
    <property type="term" value="P:quorum sensing"/>
    <property type="evidence" value="ECO:0007669"/>
    <property type="project" value="UniProtKB-UniRule"/>
</dbReference>
<name>A0A1N6HW70_9BURK</name>
<dbReference type="Gene3D" id="3.40.630.30">
    <property type="match status" value="1"/>
</dbReference>
<gene>
    <name evidence="9" type="ORF">SAMN05444165_1634</name>
</gene>
<evidence type="ECO:0000313" key="9">
    <source>
        <dbReference type="EMBL" id="SIO24062.1"/>
    </source>
</evidence>
<evidence type="ECO:0000256" key="1">
    <source>
        <dbReference type="ARBA" id="ARBA00012340"/>
    </source>
</evidence>
<dbReference type="InterPro" id="IPR001690">
    <property type="entry name" value="Autoind_synthase"/>
</dbReference>
<sequence>MMRTFIHDDGRLPEGVGNALAQYRHEIFVKQLGWRLPMADERFERDQYDRDDTVYVLGRDEDGSICGCARLLPTTQPYLLQELFPFLLAEGMPPPESSEVWELSRFAASPIAGDQAEGGNLTWYFRPMLASVVRCAARLGARQIIGVTYLSMERLFRRIGVHAHRAGPAQCIDGRMVVACWIDIDSQTLSALGIEATHDAAPAQIVMNVAHEKRAAHLAGEHEPA</sequence>
<reference evidence="9 10" key="1">
    <citation type="submission" date="2016-11" db="EMBL/GenBank/DDBJ databases">
        <authorList>
            <person name="Jaros S."/>
            <person name="Januszkiewicz K."/>
            <person name="Wedrychowicz H."/>
        </authorList>
    </citation>
    <scope>NUCLEOTIDE SEQUENCE [LARGE SCALE GENOMIC DNA]</scope>
    <source>
        <strain evidence="9 10">GAS95</strain>
    </source>
</reference>
<evidence type="ECO:0000256" key="4">
    <source>
        <dbReference type="ARBA" id="ARBA00022691"/>
    </source>
</evidence>
<protein>
    <recommendedName>
        <fullName evidence="1 8">Acyl-homoserine-lactone synthase</fullName>
        <ecNumber evidence="1 8">2.3.1.184</ecNumber>
    </recommendedName>
    <alternativeName>
        <fullName evidence="8">Autoinducer synthesis protein</fullName>
    </alternativeName>
</protein>
<dbReference type="PROSITE" id="PS51187">
    <property type="entry name" value="AUTOINDUCER_SYNTH_2"/>
    <property type="match status" value="1"/>
</dbReference>
<dbReference type="PANTHER" id="PTHR39322">
    <property type="entry name" value="ACYL-HOMOSERINE-LACTONE SYNTHASE"/>
    <property type="match status" value="1"/>
</dbReference>
<dbReference type="PANTHER" id="PTHR39322:SF1">
    <property type="entry name" value="ISOVALERYL-HOMOSERINE LACTONE SYNTHASE"/>
    <property type="match status" value="1"/>
</dbReference>
<evidence type="ECO:0000256" key="6">
    <source>
        <dbReference type="ARBA" id="ARBA00048576"/>
    </source>
</evidence>
<dbReference type="GO" id="GO:0007165">
    <property type="term" value="P:signal transduction"/>
    <property type="evidence" value="ECO:0007669"/>
    <property type="project" value="TreeGrafter"/>
</dbReference>
<dbReference type="SUPFAM" id="SSF55729">
    <property type="entry name" value="Acyl-CoA N-acyltransferases (Nat)"/>
    <property type="match status" value="1"/>
</dbReference>
<keyword evidence="5 7" id="KW-0071">Autoinducer synthesis</keyword>
<evidence type="ECO:0000256" key="2">
    <source>
        <dbReference type="ARBA" id="ARBA00022654"/>
    </source>
</evidence>
<dbReference type="InterPro" id="IPR018311">
    <property type="entry name" value="Autoind_synth_CS"/>
</dbReference>
<dbReference type="GO" id="GO:0061579">
    <property type="term" value="F:N-acyl homoserine lactone synthase activity"/>
    <property type="evidence" value="ECO:0007669"/>
    <property type="project" value="UniProtKB-UniRule"/>
</dbReference>
<organism evidence="9 10">
    <name type="scientific">Paraburkholderia phenazinium</name>
    <dbReference type="NCBI Taxonomy" id="60549"/>
    <lineage>
        <taxon>Bacteria</taxon>
        <taxon>Pseudomonadati</taxon>
        <taxon>Pseudomonadota</taxon>
        <taxon>Betaproteobacteria</taxon>
        <taxon>Burkholderiales</taxon>
        <taxon>Burkholderiaceae</taxon>
        <taxon>Paraburkholderia</taxon>
    </lineage>
</organism>
<evidence type="ECO:0000256" key="3">
    <source>
        <dbReference type="ARBA" id="ARBA00022679"/>
    </source>
</evidence>
<comment type="catalytic activity">
    <reaction evidence="6 8">
        <text>a fatty acyl-[ACP] + S-adenosyl-L-methionine = an N-acyl-L-homoserine lactone + S-methyl-5'-thioadenosine + holo-[ACP] + H(+)</text>
        <dbReference type="Rhea" id="RHEA:10096"/>
        <dbReference type="Rhea" id="RHEA-COMP:9685"/>
        <dbReference type="Rhea" id="RHEA-COMP:14125"/>
        <dbReference type="ChEBI" id="CHEBI:15378"/>
        <dbReference type="ChEBI" id="CHEBI:17509"/>
        <dbReference type="ChEBI" id="CHEBI:55474"/>
        <dbReference type="ChEBI" id="CHEBI:59789"/>
        <dbReference type="ChEBI" id="CHEBI:64479"/>
        <dbReference type="ChEBI" id="CHEBI:138651"/>
        <dbReference type="EC" id="2.3.1.184"/>
    </reaction>
</comment>
<dbReference type="EC" id="2.3.1.184" evidence="1 8"/>
<keyword evidence="4 8" id="KW-0949">S-adenosyl-L-methionine</keyword>
<dbReference type="Pfam" id="PF00765">
    <property type="entry name" value="Autoind_synth"/>
    <property type="match status" value="1"/>
</dbReference>
<evidence type="ECO:0000313" key="10">
    <source>
        <dbReference type="Proteomes" id="UP000185151"/>
    </source>
</evidence>
<keyword evidence="10" id="KW-1185">Reference proteome</keyword>
<comment type="similarity">
    <text evidence="7 8">Belongs to the autoinducer synthase family.</text>
</comment>
<dbReference type="EMBL" id="FSRU01000001">
    <property type="protein sequence ID" value="SIO24062.1"/>
    <property type="molecule type" value="Genomic_DNA"/>
</dbReference>
<accession>A0A1N6HW70</accession>